<reference evidence="1" key="1">
    <citation type="submission" date="2019-08" db="EMBL/GenBank/DDBJ databases">
        <authorList>
            <person name="Kucharzyk K."/>
            <person name="Murdoch R.W."/>
            <person name="Higgins S."/>
            <person name="Loffler F."/>
        </authorList>
    </citation>
    <scope>NUCLEOTIDE SEQUENCE</scope>
</reference>
<name>A0A645G7E9_9ZZZZ</name>
<accession>A0A645G7E9</accession>
<evidence type="ECO:0000313" key="1">
    <source>
        <dbReference type="EMBL" id="MPN21709.1"/>
    </source>
</evidence>
<sequence length="110" mass="12097">MGDDTPENLSARIAGEHKFSVRIAGAKADVIKAVKGISGIKYCEAVGAMEPGSFDYVIEAQTGIDIRKPLFYELASKSFPILMLKSFDINLEDIFLKLTGEEEKKEAKLQ</sequence>
<proteinExistence type="predicted"/>
<dbReference type="AlphaFoldDB" id="A0A645G7E9"/>
<evidence type="ECO:0008006" key="2">
    <source>
        <dbReference type="Google" id="ProtNLM"/>
    </source>
</evidence>
<gene>
    <name evidence="1" type="ORF">SDC9_169089</name>
</gene>
<organism evidence="1">
    <name type="scientific">bioreactor metagenome</name>
    <dbReference type="NCBI Taxonomy" id="1076179"/>
    <lineage>
        <taxon>unclassified sequences</taxon>
        <taxon>metagenomes</taxon>
        <taxon>ecological metagenomes</taxon>
    </lineage>
</organism>
<protein>
    <recommendedName>
        <fullName evidence="2">DUF4162 domain-containing protein</fullName>
    </recommendedName>
</protein>
<dbReference type="EMBL" id="VSSQ01069751">
    <property type="protein sequence ID" value="MPN21709.1"/>
    <property type="molecule type" value="Genomic_DNA"/>
</dbReference>
<comment type="caution">
    <text evidence="1">The sequence shown here is derived from an EMBL/GenBank/DDBJ whole genome shotgun (WGS) entry which is preliminary data.</text>
</comment>